<keyword evidence="1" id="KW-1133">Transmembrane helix</keyword>
<accession>A0A7X0B1A8</accession>
<evidence type="ECO:0000313" key="3">
    <source>
        <dbReference type="Proteomes" id="UP000539175"/>
    </source>
</evidence>
<gene>
    <name evidence="2" type="ORF">FHS74_003720</name>
</gene>
<proteinExistence type="predicted"/>
<protein>
    <submittedName>
        <fullName evidence="2">Uncharacterized protein</fullName>
    </submittedName>
</protein>
<organism evidence="2 3">
    <name type="scientific">Nitrospirillum iridis</name>
    <dbReference type="NCBI Taxonomy" id="765888"/>
    <lineage>
        <taxon>Bacteria</taxon>
        <taxon>Pseudomonadati</taxon>
        <taxon>Pseudomonadota</taxon>
        <taxon>Alphaproteobacteria</taxon>
        <taxon>Rhodospirillales</taxon>
        <taxon>Azospirillaceae</taxon>
        <taxon>Nitrospirillum</taxon>
    </lineage>
</organism>
<dbReference type="Proteomes" id="UP000539175">
    <property type="component" value="Unassembled WGS sequence"/>
</dbReference>
<evidence type="ECO:0000256" key="1">
    <source>
        <dbReference type="SAM" id="Phobius"/>
    </source>
</evidence>
<comment type="caution">
    <text evidence="2">The sequence shown here is derived from an EMBL/GenBank/DDBJ whole genome shotgun (WGS) entry which is preliminary data.</text>
</comment>
<keyword evidence="1" id="KW-0472">Membrane</keyword>
<name>A0A7X0B1A8_9PROT</name>
<feature type="transmembrane region" description="Helical" evidence="1">
    <location>
        <begin position="335"/>
        <end position="357"/>
    </location>
</feature>
<dbReference type="AlphaFoldDB" id="A0A7X0B1A8"/>
<reference evidence="2 3" key="1">
    <citation type="submission" date="2020-08" db="EMBL/GenBank/DDBJ databases">
        <title>Genomic Encyclopedia of Type Strains, Phase IV (KMG-IV): sequencing the most valuable type-strain genomes for metagenomic binning, comparative biology and taxonomic classification.</title>
        <authorList>
            <person name="Goeker M."/>
        </authorList>
    </citation>
    <scope>NUCLEOTIDE SEQUENCE [LARGE SCALE GENOMIC DNA]</scope>
    <source>
        <strain evidence="2 3">DSM 22198</strain>
    </source>
</reference>
<dbReference type="EMBL" id="JACIIZ010000010">
    <property type="protein sequence ID" value="MBB6253151.1"/>
    <property type="molecule type" value="Genomic_DNA"/>
</dbReference>
<keyword evidence="3" id="KW-1185">Reference proteome</keyword>
<dbReference type="RefSeq" id="WP_184803263.1">
    <property type="nucleotide sequence ID" value="NZ_JACIIZ010000010.1"/>
</dbReference>
<evidence type="ECO:0000313" key="2">
    <source>
        <dbReference type="EMBL" id="MBB6253151.1"/>
    </source>
</evidence>
<keyword evidence="1" id="KW-0812">Transmembrane</keyword>
<sequence>MMDELIQQIGLLLTQLRYTRRSLEDIERSTARYTTFTFASALTAGPRWGEPPLFGGALKVWVVNINDLAPASGGLLEGLLGGIGRFFGGLFGGLIGGTIAGVALPVMIAQVERIAATVERIVKNLAPTTPPAKDGQNAAAKTGESGSLFDKLGEIKDVVDSFTALFQAASDPKKAADTSNPLTPGATRWLMVLQTADALVRGITLVIKGLTLLLPEVIGTLALLLSRLDTIKLAVIELLQFILREALLLRGVALLILFDTLSAAAKLAANVLGILGLTIQDVITSIFKIFNSVFDAALAAIQFLSQGLANTIDALLKWLIETVVTAMTTIADTRIFRVAVYAIQSLPYILPALVLLVRNTSLSKTDSDALDSAKLLSITPTTFPGGSPPALPKFPDVSATLLDPKAVGGLRDTIDKSLANVIDLMGTVFGDTSKAAMQVGYKLDGAASDRVFTAALDKHIATLRDSAKTLAGTLDPAQAAAKAAVGAQPSSELALIASAYEGWLSSPSGLKSLLGNITAFIKETPTSGPEGATSLAAKAIGPSVIDRPRATVEIDDLVIELMPPPDRQLPGGIPGVMKALGDHSPEEFLQAIVELMHEMDQRGMRFGAGSPLLQV</sequence>